<dbReference type="OrthoDB" id="435411at2759"/>
<dbReference type="AlphaFoldDB" id="A0A9P1DQZ3"/>
<dbReference type="PROSITE" id="PS50088">
    <property type="entry name" value="ANK_REPEAT"/>
    <property type="match status" value="1"/>
</dbReference>
<evidence type="ECO:0000313" key="5">
    <source>
        <dbReference type="EMBL" id="CAL1168397.1"/>
    </source>
</evidence>
<dbReference type="PROSITE" id="PS50297">
    <property type="entry name" value="ANK_REP_REGION"/>
    <property type="match status" value="1"/>
</dbReference>
<evidence type="ECO:0000313" key="7">
    <source>
        <dbReference type="Proteomes" id="UP001152797"/>
    </source>
</evidence>
<reference evidence="5" key="2">
    <citation type="submission" date="2024-04" db="EMBL/GenBank/DDBJ databases">
        <authorList>
            <person name="Chen Y."/>
            <person name="Shah S."/>
            <person name="Dougan E. K."/>
            <person name="Thang M."/>
            <person name="Chan C."/>
        </authorList>
    </citation>
    <scope>NUCLEOTIDE SEQUENCE [LARGE SCALE GENOMIC DNA]</scope>
</reference>
<feature type="repeat" description="ANK" evidence="3">
    <location>
        <begin position="423"/>
        <end position="455"/>
    </location>
</feature>
<sequence length="923" mass="103709">MPLDAYINLPAEARLLPYPALQNLETPWPRCQDIRGMHEEPEAGDSLVVVSQSWSHQMHPDPTGVKAREIISAVKTVAVKLRAEGRLLVFIDFLSMPQPPMYPEQDPWTEQDTRAVQQVMEALPQLMFKADAVIHIIDNPRESCTSCSKHVVMGEGEKYVTTFKEIQRSFKLRQIGAVVQVWEELAGTESPNTSTGIESDRLKNLPAPKQPKTFDQVLKIDNHRVKSLDDLPDEWDAVGRQCSCARWSHFFSHVAAEDRLVEMVRLPFGYRIEADPKQQGRTYFDRFISIVKVALMEETAAHEVIFANSEDVKRDILSGGERLRAAAKKGPDVLASELREFTEDLDTKSFIPVAYELGDDGRVPASNFEDRQRDIVSSLMQVFLEELNIGVSLSLWRALQEERLDDCRRLLQDKADPNIVDGKGKTCLHHAAQVRSLEAAKLLLEFGASLSARDHRGCTPAHTVPLVADGVSEPLLEEFARRDVAALFETDKAGVSAIERAYLWSQIAKEGEVNEPIHSMLKEILQLEGVDQSTMWPSMQDLGIRGLHMNFPEALPNSHHGRVEARRMHFNGVLRTIYVMHPQTLHGNGDPLLYFGFCRLMPWTLQEPALRVLANRLSRRIFCICSEAVNAELLHADELDTNGQAFYTDLYTMIDTLPLPYRLVLIDSTFGVGTPLLWKLQDRLKHVLIINPSYIFRNSMAADDSMHEIHLKRASWLSDLARARDIKTIVKHFGEFAASLSLSKAQSESAKQYQFLLDEFEFGLKSASDAFWQMSVAHPLWNYKHLTPLLATLPAWQPHHSVDIILAYGSHTPGVSVQDATYNLQEMLPGSITTCIGMSSWLWHMEGSTAVLEVARLTELMCKCSVGTESLNAMLVAQHSPTSTRFLSKSTAGAAKSKPRPALLRQMSSLKSDDIKAAMNKVP</sequence>
<dbReference type="Proteomes" id="UP001152797">
    <property type="component" value="Unassembled WGS sequence"/>
</dbReference>
<keyword evidence="2 3" id="KW-0040">ANK repeat</keyword>
<evidence type="ECO:0000256" key="2">
    <source>
        <dbReference type="ARBA" id="ARBA00023043"/>
    </source>
</evidence>
<name>A0A9P1DQZ3_9DINO</name>
<dbReference type="InterPro" id="IPR002110">
    <property type="entry name" value="Ankyrin_rpt"/>
</dbReference>
<dbReference type="SMART" id="SM00248">
    <property type="entry name" value="ANK"/>
    <property type="match status" value="1"/>
</dbReference>
<dbReference type="SUPFAM" id="SSF48403">
    <property type="entry name" value="Ankyrin repeat"/>
    <property type="match status" value="1"/>
</dbReference>
<dbReference type="Gene3D" id="1.25.40.20">
    <property type="entry name" value="Ankyrin repeat-containing domain"/>
    <property type="match status" value="1"/>
</dbReference>
<dbReference type="Pfam" id="PF12796">
    <property type="entry name" value="Ank_2"/>
    <property type="match status" value="1"/>
</dbReference>
<evidence type="ECO:0000256" key="3">
    <source>
        <dbReference type="PROSITE-ProRule" id="PRU00023"/>
    </source>
</evidence>
<evidence type="ECO:0000256" key="1">
    <source>
        <dbReference type="ARBA" id="ARBA00022737"/>
    </source>
</evidence>
<evidence type="ECO:0000313" key="4">
    <source>
        <dbReference type="EMBL" id="CAI4015022.1"/>
    </source>
</evidence>
<organism evidence="4">
    <name type="scientific">Cladocopium goreaui</name>
    <dbReference type="NCBI Taxonomy" id="2562237"/>
    <lineage>
        <taxon>Eukaryota</taxon>
        <taxon>Sar</taxon>
        <taxon>Alveolata</taxon>
        <taxon>Dinophyceae</taxon>
        <taxon>Suessiales</taxon>
        <taxon>Symbiodiniaceae</taxon>
        <taxon>Cladocopium</taxon>
    </lineage>
</organism>
<protein>
    <submittedName>
        <fullName evidence="6">Ras-related protein Rab-27A</fullName>
    </submittedName>
</protein>
<dbReference type="EMBL" id="CAMXCT030006511">
    <property type="protein sequence ID" value="CAL4802334.1"/>
    <property type="molecule type" value="Genomic_DNA"/>
</dbReference>
<dbReference type="PANTHER" id="PTHR24171">
    <property type="entry name" value="ANKYRIN REPEAT DOMAIN-CONTAINING PROTEIN 39-RELATED"/>
    <property type="match status" value="1"/>
</dbReference>
<gene>
    <name evidence="4" type="ORF">C1SCF055_LOCUS39876</name>
</gene>
<keyword evidence="1" id="KW-0677">Repeat</keyword>
<dbReference type="PANTHER" id="PTHR24171:SF9">
    <property type="entry name" value="ANKYRIN REPEAT DOMAIN-CONTAINING PROTEIN 39"/>
    <property type="match status" value="1"/>
</dbReference>
<comment type="caution">
    <text evidence="4">The sequence shown here is derived from an EMBL/GenBank/DDBJ whole genome shotgun (WGS) entry which is preliminary data.</text>
</comment>
<proteinExistence type="predicted"/>
<dbReference type="EMBL" id="CAMXCT020006511">
    <property type="protein sequence ID" value="CAL1168397.1"/>
    <property type="molecule type" value="Genomic_DNA"/>
</dbReference>
<dbReference type="EMBL" id="CAMXCT010006511">
    <property type="protein sequence ID" value="CAI4015022.1"/>
    <property type="molecule type" value="Genomic_DNA"/>
</dbReference>
<dbReference type="InterPro" id="IPR036770">
    <property type="entry name" value="Ankyrin_rpt-contain_sf"/>
</dbReference>
<reference evidence="4" key="1">
    <citation type="submission" date="2022-10" db="EMBL/GenBank/DDBJ databases">
        <authorList>
            <person name="Chen Y."/>
            <person name="Dougan E. K."/>
            <person name="Chan C."/>
            <person name="Rhodes N."/>
            <person name="Thang M."/>
        </authorList>
    </citation>
    <scope>NUCLEOTIDE SEQUENCE</scope>
</reference>
<accession>A0A9P1DQZ3</accession>
<keyword evidence="7" id="KW-1185">Reference proteome</keyword>
<evidence type="ECO:0000313" key="6">
    <source>
        <dbReference type="EMBL" id="CAL4802334.1"/>
    </source>
</evidence>